<protein>
    <submittedName>
        <fullName evidence="1">Uncharacterized protein</fullName>
    </submittedName>
</protein>
<accession>A0ABU1TXD3</accession>
<evidence type="ECO:0000313" key="1">
    <source>
        <dbReference type="EMBL" id="MDR7071882.1"/>
    </source>
</evidence>
<dbReference type="EMBL" id="JAVDWA010000001">
    <property type="protein sequence ID" value="MDR7071882.1"/>
    <property type="molecule type" value="Genomic_DNA"/>
</dbReference>
<sequence>MNIHLFAMAGIDAPKDSDIRQLKKESLPLYELNKKDLFTAYSTPTGEYLFLSENNQWYAAGHFIKNTLHGLKYGRQTFRPPYKEISDDELSFITMLESNGWTPSDSQYDKAICHTVLEVDSINDVSLYTQSRLAHADGDDDPQVAHSLHYIESVLDGKRSRFISGWESHSFATITESESFCDNILLPVSSWLYLLYYTHFIHNEGEIPSYQMMPRLLGNLWASTSKSYGYNERLIQIQPLF</sequence>
<organism evidence="1 2">
    <name type="scientific">Fictibacillus barbaricus</name>
    <dbReference type="NCBI Taxonomy" id="182136"/>
    <lineage>
        <taxon>Bacteria</taxon>
        <taxon>Bacillati</taxon>
        <taxon>Bacillota</taxon>
        <taxon>Bacilli</taxon>
        <taxon>Bacillales</taxon>
        <taxon>Fictibacillaceae</taxon>
        <taxon>Fictibacillus</taxon>
    </lineage>
</organism>
<comment type="caution">
    <text evidence="1">The sequence shown here is derived from an EMBL/GenBank/DDBJ whole genome shotgun (WGS) entry which is preliminary data.</text>
</comment>
<name>A0ABU1TXD3_9BACL</name>
<proteinExistence type="predicted"/>
<dbReference type="Proteomes" id="UP001258181">
    <property type="component" value="Unassembled WGS sequence"/>
</dbReference>
<keyword evidence="2" id="KW-1185">Reference proteome</keyword>
<evidence type="ECO:0000313" key="2">
    <source>
        <dbReference type="Proteomes" id="UP001258181"/>
    </source>
</evidence>
<reference evidence="1 2" key="1">
    <citation type="submission" date="2023-07" db="EMBL/GenBank/DDBJ databases">
        <title>Sorghum-associated microbial communities from plants grown in Nebraska, USA.</title>
        <authorList>
            <person name="Schachtman D."/>
        </authorList>
    </citation>
    <scope>NUCLEOTIDE SEQUENCE [LARGE SCALE GENOMIC DNA]</scope>
    <source>
        <strain evidence="1 2">BE211</strain>
    </source>
</reference>
<dbReference type="RefSeq" id="WP_310256802.1">
    <property type="nucleotide sequence ID" value="NZ_JAVDWA010000001.1"/>
</dbReference>
<gene>
    <name evidence="1" type="ORF">J2X07_000857</name>
</gene>